<dbReference type="InterPro" id="IPR036291">
    <property type="entry name" value="NAD(P)-bd_dom_sf"/>
</dbReference>
<keyword evidence="7" id="KW-0560">Oxidoreductase</keyword>
<dbReference type="EC" id="1.1.1.169" evidence="3"/>
<organism evidence="12 13">
    <name type="scientific">Pseudoroseomonas ludipueritiae</name>
    <dbReference type="NCBI Taxonomy" id="198093"/>
    <lineage>
        <taxon>Bacteria</taxon>
        <taxon>Pseudomonadati</taxon>
        <taxon>Pseudomonadota</taxon>
        <taxon>Alphaproteobacteria</taxon>
        <taxon>Acetobacterales</taxon>
        <taxon>Acetobacteraceae</taxon>
        <taxon>Pseudoroseomonas</taxon>
    </lineage>
</organism>
<dbReference type="PANTHER" id="PTHR43765:SF2">
    <property type="entry name" value="2-DEHYDROPANTOATE 2-REDUCTASE"/>
    <property type="match status" value="1"/>
</dbReference>
<comment type="caution">
    <text evidence="12">The sequence shown here is derived from an EMBL/GenBank/DDBJ whole genome shotgun (WGS) entry which is preliminary data.</text>
</comment>
<gene>
    <name evidence="12" type="ORF">IBL25_16700</name>
</gene>
<reference evidence="12 13" key="1">
    <citation type="journal article" date="2009" name="Int. J. Syst. Evol. Microbiol.">
        <title>Transfer of Teichococcus ludipueritiae and Muricoccus roseus to the genus Roseomonas, as Roseomonas ludipueritiae comb. nov. and Roseomonas rosea comb. nov., respectively, and emended description of the genus Roseomonas.</title>
        <authorList>
            <person name="Sanchez-Porro C."/>
            <person name="Gallego V."/>
            <person name="Busse H.J."/>
            <person name="Kampfer P."/>
            <person name="Ventosa A."/>
        </authorList>
    </citation>
    <scope>NUCLEOTIDE SEQUENCE [LARGE SCALE GENOMIC DNA]</scope>
    <source>
        <strain evidence="12 13">DSM 14915</strain>
    </source>
</reference>
<dbReference type="Gene3D" id="1.10.1040.10">
    <property type="entry name" value="N-(1-d-carboxylethyl)-l-norvaline Dehydrogenase, domain 2"/>
    <property type="match status" value="1"/>
</dbReference>
<dbReference type="SUPFAM" id="SSF48179">
    <property type="entry name" value="6-phosphogluconate dehydrogenase C-terminal domain-like"/>
    <property type="match status" value="1"/>
</dbReference>
<name>A0ABR7RAI9_9PROT</name>
<evidence type="ECO:0000256" key="7">
    <source>
        <dbReference type="ARBA" id="ARBA00023002"/>
    </source>
</evidence>
<protein>
    <recommendedName>
        <fullName evidence="4">2-dehydropantoate 2-reductase</fullName>
        <ecNumber evidence="3">1.1.1.169</ecNumber>
    </recommendedName>
    <alternativeName>
        <fullName evidence="8">Ketopantoate reductase</fullName>
    </alternativeName>
</protein>
<dbReference type="Pfam" id="PF08546">
    <property type="entry name" value="ApbA_C"/>
    <property type="match status" value="1"/>
</dbReference>
<evidence type="ECO:0000256" key="1">
    <source>
        <dbReference type="ARBA" id="ARBA00004994"/>
    </source>
</evidence>
<dbReference type="Pfam" id="PF02558">
    <property type="entry name" value="ApbA"/>
    <property type="match status" value="1"/>
</dbReference>
<keyword evidence="5" id="KW-0566">Pantothenate biosynthesis</keyword>
<dbReference type="InterPro" id="IPR013752">
    <property type="entry name" value="KPA_reductase"/>
</dbReference>
<evidence type="ECO:0000256" key="3">
    <source>
        <dbReference type="ARBA" id="ARBA00013014"/>
    </source>
</evidence>
<accession>A0ABR7RAI9</accession>
<dbReference type="InterPro" id="IPR050838">
    <property type="entry name" value="Ketopantoate_reductase"/>
</dbReference>
<evidence type="ECO:0000313" key="13">
    <source>
        <dbReference type="Proteomes" id="UP000603940"/>
    </source>
</evidence>
<keyword evidence="13" id="KW-1185">Reference proteome</keyword>
<feature type="domain" description="Ketopantoate reductase C-terminal" evidence="11">
    <location>
        <begin position="189"/>
        <end position="319"/>
    </location>
</feature>
<evidence type="ECO:0000256" key="9">
    <source>
        <dbReference type="ARBA" id="ARBA00048793"/>
    </source>
</evidence>
<dbReference type="Gene3D" id="3.40.50.720">
    <property type="entry name" value="NAD(P)-binding Rossmann-like Domain"/>
    <property type="match status" value="1"/>
</dbReference>
<dbReference type="PANTHER" id="PTHR43765">
    <property type="entry name" value="2-DEHYDROPANTOATE 2-REDUCTASE-RELATED"/>
    <property type="match status" value="1"/>
</dbReference>
<dbReference type="RefSeq" id="WP_187779677.1">
    <property type="nucleotide sequence ID" value="NZ_JACTUZ010000085.1"/>
</dbReference>
<evidence type="ECO:0000256" key="8">
    <source>
        <dbReference type="ARBA" id="ARBA00032024"/>
    </source>
</evidence>
<keyword evidence="6" id="KW-0521">NADP</keyword>
<comment type="similarity">
    <text evidence="2">Belongs to the ketopantoate reductase family.</text>
</comment>
<evidence type="ECO:0000256" key="2">
    <source>
        <dbReference type="ARBA" id="ARBA00007870"/>
    </source>
</evidence>
<dbReference type="EMBL" id="JACTUZ010000085">
    <property type="protein sequence ID" value="MBC9178587.1"/>
    <property type="molecule type" value="Genomic_DNA"/>
</dbReference>
<dbReference type="SUPFAM" id="SSF51735">
    <property type="entry name" value="NAD(P)-binding Rossmann-fold domains"/>
    <property type="match status" value="1"/>
</dbReference>
<dbReference type="InterPro" id="IPR008927">
    <property type="entry name" value="6-PGluconate_DH-like_C_sf"/>
</dbReference>
<evidence type="ECO:0000256" key="4">
    <source>
        <dbReference type="ARBA" id="ARBA00019465"/>
    </source>
</evidence>
<dbReference type="Proteomes" id="UP000603940">
    <property type="component" value="Unassembled WGS sequence"/>
</dbReference>
<comment type="pathway">
    <text evidence="1">Cofactor biosynthesis; (R)-pantothenate biosynthesis; (R)-pantoate from 3-methyl-2-oxobutanoate: step 2/2.</text>
</comment>
<proteinExistence type="inferred from homology"/>
<feature type="domain" description="Ketopantoate reductase N-terminal" evidence="10">
    <location>
        <begin position="5"/>
        <end position="152"/>
    </location>
</feature>
<dbReference type="InterPro" id="IPR013332">
    <property type="entry name" value="KPR_N"/>
</dbReference>
<comment type="catalytic activity">
    <reaction evidence="9">
        <text>(R)-pantoate + NADP(+) = 2-dehydropantoate + NADPH + H(+)</text>
        <dbReference type="Rhea" id="RHEA:16233"/>
        <dbReference type="ChEBI" id="CHEBI:11561"/>
        <dbReference type="ChEBI" id="CHEBI:15378"/>
        <dbReference type="ChEBI" id="CHEBI:15980"/>
        <dbReference type="ChEBI" id="CHEBI:57783"/>
        <dbReference type="ChEBI" id="CHEBI:58349"/>
        <dbReference type="EC" id="1.1.1.169"/>
    </reaction>
</comment>
<evidence type="ECO:0000259" key="11">
    <source>
        <dbReference type="Pfam" id="PF08546"/>
    </source>
</evidence>
<evidence type="ECO:0000256" key="5">
    <source>
        <dbReference type="ARBA" id="ARBA00022655"/>
    </source>
</evidence>
<dbReference type="InterPro" id="IPR013328">
    <property type="entry name" value="6PGD_dom2"/>
</dbReference>
<evidence type="ECO:0000313" key="12">
    <source>
        <dbReference type="EMBL" id="MBC9178587.1"/>
    </source>
</evidence>
<sequence>MAEPVVIWGSGAIGGTIGACLRRAGHEVLFVDVVPEHVEAIAAGRLHTEGPVVDFTIGGPALLPEQVQGQHKLIILAVKAHHTEAATRALLPHLAEDGAVVSCQNGLNELTIAEIVGHQRTIGAFVNFYADYMGPGHISYAKRGAVVVGELDGSRTPRLEALHRLLQDFDADAVLSDNVFGYLWGKAGYGAILKASALTDDTIADFIASPARRVLILRLVQEILAVAAAKGVTPLGFDGFDPIAFMQRDEVAIEASMQKMVAFNRGSAKPRSGIWRDLAVRNRQTDVAAQLAPVRAAARSHGLGTPIADKLVELIGEIEQGRRPIGPDAADALCRVAQAQ</sequence>
<evidence type="ECO:0000256" key="6">
    <source>
        <dbReference type="ARBA" id="ARBA00022857"/>
    </source>
</evidence>
<evidence type="ECO:0000259" key="10">
    <source>
        <dbReference type="Pfam" id="PF02558"/>
    </source>
</evidence>